<evidence type="ECO:0000313" key="2">
    <source>
        <dbReference type="Proteomes" id="UP000008694"/>
    </source>
</evidence>
<accession>D7KXQ6</accession>
<protein>
    <submittedName>
        <fullName evidence="1">Uncharacterized protein</fullName>
    </submittedName>
</protein>
<evidence type="ECO:0000313" key="1">
    <source>
        <dbReference type="EMBL" id="EFH64433.1"/>
    </source>
</evidence>
<proteinExistence type="predicted"/>
<dbReference type="Gramene" id="fgenesh1_pg.C_scaffold_2000490">
    <property type="protein sequence ID" value="fgenesh1_pg.C_scaffold_2000490"/>
    <property type="gene ID" value="fgenesh1_pg.C_scaffold_2000490"/>
</dbReference>
<name>D7KXQ6_ARALL</name>
<sequence length="168" mass="19858">MRSDISRFYAHLMCKPNEFEREDHPYITRTEKDEPQYTIEQELYMMEEQIEESEGFDIDFTLFRCLFNYYPVDLNANRFVEEQKPLGIYLVGCLRNHLTATMKWSVQSMNLSRLSKPICPNPIKMVRLGLVVLPSTLHMLRFLSMTSSLVLAWEGCQIPRDRSYMSDP</sequence>
<gene>
    <name evidence="1" type="ORF">ARALYDRAFT_338391</name>
</gene>
<dbReference type="HOGENOM" id="CLU_1588696_0_0_1"/>
<dbReference type="EMBL" id="GL348714">
    <property type="protein sequence ID" value="EFH64433.1"/>
    <property type="molecule type" value="Genomic_DNA"/>
</dbReference>
<dbReference type="AlphaFoldDB" id="D7KXQ6"/>
<dbReference type="Proteomes" id="UP000008694">
    <property type="component" value="Unassembled WGS sequence"/>
</dbReference>
<organism evidence="2">
    <name type="scientific">Arabidopsis lyrata subsp. lyrata</name>
    <name type="common">Lyre-leaved rock-cress</name>
    <dbReference type="NCBI Taxonomy" id="81972"/>
    <lineage>
        <taxon>Eukaryota</taxon>
        <taxon>Viridiplantae</taxon>
        <taxon>Streptophyta</taxon>
        <taxon>Embryophyta</taxon>
        <taxon>Tracheophyta</taxon>
        <taxon>Spermatophyta</taxon>
        <taxon>Magnoliopsida</taxon>
        <taxon>eudicotyledons</taxon>
        <taxon>Gunneridae</taxon>
        <taxon>Pentapetalae</taxon>
        <taxon>rosids</taxon>
        <taxon>malvids</taxon>
        <taxon>Brassicales</taxon>
        <taxon>Brassicaceae</taxon>
        <taxon>Camelineae</taxon>
        <taxon>Arabidopsis</taxon>
    </lineage>
</organism>
<keyword evidence="2" id="KW-1185">Reference proteome</keyword>
<reference evidence="2" key="1">
    <citation type="journal article" date="2011" name="Nat. Genet.">
        <title>The Arabidopsis lyrata genome sequence and the basis of rapid genome size change.</title>
        <authorList>
            <person name="Hu T.T."/>
            <person name="Pattyn P."/>
            <person name="Bakker E.G."/>
            <person name="Cao J."/>
            <person name="Cheng J.-F."/>
            <person name="Clark R.M."/>
            <person name="Fahlgren N."/>
            <person name="Fawcett J.A."/>
            <person name="Grimwood J."/>
            <person name="Gundlach H."/>
            <person name="Haberer G."/>
            <person name="Hollister J.D."/>
            <person name="Ossowski S."/>
            <person name="Ottilar R.P."/>
            <person name="Salamov A.A."/>
            <person name="Schneeberger K."/>
            <person name="Spannagl M."/>
            <person name="Wang X."/>
            <person name="Yang L."/>
            <person name="Nasrallah M.E."/>
            <person name="Bergelson J."/>
            <person name="Carrington J.C."/>
            <person name="Gaut B.S."/>
            <person name="Schmutz J."/>
            <person name="Mayer K.F.X."/>
            <person name="Van de Peer Y."/>
            <person name="Grigoriev I.V."/>
            <person name="Nordborg M."/>
            <person name="Weigel D."/>
            <person name="Guo Y.-L."/>
        </authorList>
    </citation>
    <scope>NUCLEOTIDE SEQUENCE [LARGE SCALE GENOMIC DNA]</scope>
    <source>
        <strain evidence="2">cv. MN47</strain>
    </source>
</reference>